<feature type="compositionally biased region" description="Low complexity" evidence="1">
    <location>
        <begin position="485"/>
        <end position="496"/>
    </location>
</feature>
<name>A0AAX6MQW1_9PEZI</name>
<feature type="region of interest" description="Disordered" evidence="1">
    <location>
        <begin position="1"/>
        <end position="539"/>
    </location>
</feature>
<feature type="compositionally biased region" description="Basic and acidic residues" evidence="1">
    <location>
        <begin position="378"/>
        <end position="388"/>
    </location>
</feature>
<feature type="compositionally biased region" description="Gly residues" evidence="1">
    <location>
        <begin position="465"/>
        <end position="474"/>
    </location>
</feature>
<dbReference type="Proteomes" id="UP001369815">
    <property type="component" value="Unassembled WGS sequence"/>
</dbReference>
<evidence type="ECO:0000313" key="3">
    <source>
        <dbReference type="Proteomes" id="UP001369815"/>
    </source>
</evidence>
<keyword evidence="3" id="KW-1185">Reference proteome</keyword>
<organism evidence="2 3">
    <name type="scientific">Daldinia eschscholtzii</name>
    <dbReference type="NCBI Taxonomy" id="292717"/>
    <lineage>
        <taxon>Eukaryota</taxon>
        <taxon>Fungi</taxon>
        <taxon>Dikarya</taxon>
        <taxon>Ascomycota</taxon>
        <taxon>Pezizomycotina</taxon>
        <taxon>Sordariomycetes</taxon>
        <taxon>Xylariomycetidae</taxon>
        <taxon>Xylariales</taxon>
        <taxon>Hypoxylaceae</taxon>
        <taxon>Daldinia</taxon>
    </lineage>
</organism>
<feature type="compositionally biased region" description="Basic residues" evidence="1">
    <location>
        <begin position="201"/>
        <end position="223"/>
    </location>
</feature>
<feature type="compositionally biased region" description="Basic and acidic residues" evidence="1">
    <location>
        <begin position="278"/>
        <end position="290"/>
    </location>
</feature>
<dbReference type="AlphaFoldDB" id="A0AAX6MQW1"/>
<feature type="compositionally biased region" description="Polar residues" evidence="1">
    <location>
        <begin position="26"/>
        <end position="86"/>
    </location>
</feature>
<evidence type="ECO:0000313" key="2">
    <source>
        <dbReference type="EMBL" id="KAK6955005.1"/>
    </source>
</evidence>
<feature type="compositionally biased region" description="Basic and acidic residues" evidence="1">
    <location>
        <begin position="309"/>
        <end position="319"/>
    </location>
</feature>
<sequence>MEENQHFRNDAPAGPAWPTRRRRIPVQNNWHQSLPSHSIQRNPFNNPQPAANGFQQAQNQEFETQNPPQDTPRTNSPSEAVKTSLSARLARGDILLAPRSDPRDYGAFAHRAMDRDSRSRRYDDGEVTRYGAGESYRPFNSNRSPRRARSPPRGRSPPLLDSDRYVPGRSPRRRSRSADRYRRDLSRDRRDTRDMGDSWRRRDRSRSLRRSPPRRSPLRRSPPRRSPPPRRFSPRRDDRDRLRSPRRGYDTRFQPPPQINNPNLIPLTSLPYRRRSRSPFDRDRVRDRSPLRRSPPPIPRASTYRARTRSPDRRDDRYGPSHSRRPSPPRDSAISSAIPSRDTSRRSSPHPPPRRDDRSHPQSPIPSRPLSRSSHGVPVRERSPHGTPKESVAAPRSPPRGPAALRAPPTGPRDTRAYVTQSAGAIGPPPRPAPAVPAVASRPDISPSAPPAGPRGYVPSRGGSFSRGGRGGPTWGNTIQSRNLPPAAGPVSASAATIPNPIPTGPRAGSISQSVPTTPVNQAKPFNPPKGPAAESTRPSLAQQLLATLPPIIPGGKMDPHYLAMTTGVIPELQAHTQQLKEEEERLRAEKYIKEEKLRKSLALWDKFEREAKVLELRTELSESSVKKFAGEGVGGAAF</sequence>
<feature type="compositionally biased region" description="Basic and acidic residues" evidence="1">
    <location>
        <begin position="234"/>
        <end position="250"/>
    </location>
</feature>
<dbReference type="EMBL" id="JBANMG010000003">
    <property type="protein sequence ID" value="KAK6955005.1"/>
    <property type="molecule type" value="Genomic_DNA"/>
</dbReference>
<comment type="caution">
    <text evidence="2">The sequence shown here is derived from an EMBL/GenBank/DDBJ whole genome shotgun (WGS) entry which is preliminary data.</text>
</comment>
<proteinExistence type="predicted"/>
<feature type="compositionally biased region" description="Basic and acidic residues" evidence="1">
    <location>
        <begin position="176"/>
        <end position="200"/>
    </location>
</feature>
<evidence type="ECO:0000256" key="1">
    <source>
        <dbReference type="SAM" id="MobiDB-lite"/>
    </source>
</evidence>
<accession>A0AAX6MQW1</accession>
<reference evidence="2 3" key="1">
    <citation type="journal article" date="2024" name="Front Chem Biol">
        <title>Unveiling the potential of Daldinia eschscholtzii MFLUCC 19-0629 through bioactivity and bioinformatics studies for enhanced sustainable agriculture production.</title>
        <authorList>
            <person name="Brooks S."/>
            <person name="Weaver J.A."/>
            <person name="Klomchit A."/>
            <person name="Alharthi S.A."/>
            <person name="Onlamun T."/>
            <person name="Nurani R."/>
            <person name="Vong T.K."/>
            <person name="Alberti F."/>
            <person name="Greco C."/>
        </authorList>
    </citation>
    <scope>NUCLEOTIDE SEQUENCE [LARGE SCALE GENOMIC DNA]</scope>
    <source>
        <strain evidence="2">MFLUCC 19-0629</strain>
    </source>
</reference>
<gene>
    <name evidence="2" type="ORF">Daesc_002635</name>
</gene>
<feature type="compositionally biased region" description="Low complexity" evidence="1">
    <location>
        <begin position="330"/>
        <end position="341"/>
    </location>
</feature>
<feature type="compositionally biased region" description="Basic and acidic residues" evidence="1">
    <location>
        <begin position="111"/>
        <end position="127"/>
    </location>
</feature>
<evidence type="ECO:0008006" key="4">
    <source>
        <dbReference type="Google" id="ProtNLM"/>
    </source>
</evidence>
<protein>
    <recommendedName>
        <fullName evidence="4">Serine/arginine repetitive matrix protein 1</fullName>
    </recommendedName>
</protein>
<feature type="compositionally biased region" description="Polar residues" evidence="1">
    <location>
        <begin position="510"/>
        <end position="521"/>
    </location>
</feature>